<evidence type="ECO:0000313" key="11">
    <source>
        <dbReference type="Proteomes" id="UP000464314"/>
    </source>
</evidence>
<dbReference type="Pfam" id="PF07685">
    <property type="entry name" value="GATase_3"/>
    <property type="match status" value="1"/>
</dbReference>
<dbReference type="InterPro" id="IPR002586">
    <property type="entry name" value="CobQ/CobB/MinD/ParA_Nub-bd_dom"/>
</dbReference>
<sequence length="450" mass="50225">MLAGTKSGAGKTTITLSILQGLVDRGYAVSSFKCGPDYIDPMFHSKVIGTNSGNLDSFFCEDDILKNLLYQNSRNTDISVMEGVMGYYDGIGFSDTGSTYSIAAITKTPVILIVDAKGISGSLGAILHGFSDYKKDSYIKGVIFNRLPDRLYDSARKLAEDMGMQSIGYVPVLPEWNLESRHLGLVTADEIKDIKDRIKRLADKLSDTIDFDKILLLAGQAEPLSVSEESSYLDKKGKISIAVAQDEAFCFIYKDNLELLKKAGAELYSFSPLRDRFLPENMDGLLLYGGYPELYAKKLSQNTSLLCDIKKAIEGGMPTIAECGGFMYLHETMEDMEGIDYPMVGVIPGRCFKTKHLQRFGYVYLEGREESLIAGKQEVIKAHEFHYWDSESAGQDFHAVKPDGSREWDCVHANKNLYAGFPHLYFSGNNSITKRFVDRCIHHRLSKHSR</sequence>
<dbReference type="NCBIfam" id="TIGR00379">
    <property type="entry name" value="cobB"/>
    <property type="match status" value="1"/>
</dbReference>
<comment type="pathway">
    <text evidence="7">Cofactor biosynthesis; adenosylcobalamin biosynthesis; cob(II)yrinate a,c-diamide from sirohydrochlorin (anaerobic route): step 10/10.</text>
</comment>
<evidence type="ECO:0000259" key="8">
    <source>
        <dbReference type="Pfam" id="PF01656"/>
    </source>
</evidence>
<keyword evidence="7" id="KW-0169">Cobalamin biosynthesis</keyword>
<keyword evidence="5 7" id="KW-0460">Magnesium</keyword>
<evidence type="ECO:0000256" key="1">
    <source>
        <dbReference type="ARBA" id="ARBA00001946"/>
    </source>
</evidence>
<evidence type="ECO:0000256" key="5">
    <source>
        <dbReference type="ARBA" id="ARBA00022842"/>
    </source>
</evidence>
<dbReference type="AlphaFoldDB" id="A0A6P1TTI7"/>
<comment type="similarity">
    <text evidence="7">Belongs to the CobB/CbiA family.</text>
</comment>
<evidence type="ECO:0000259" key="9">
    <source>
        <dbReference type="Pfam" id="PF07685"/>
    </source>
</evidence>
<keyword evidence="6 7" id="KW-0315">Glutamine amidotransferase</keyword>
<comment type="miscellaneous">
    <text evidence="7">The a and c carboxylates of cobyrinate are activated for nucleophilic attack via formation of a phosphorylated intermediate by ATP. CbiA catalyzes first the amidation of the c-carboxylate, and then that of the a-carboxylate.</text>
</comment>
<dbReference type="Gene3D" id="3.40.50.300">
    <property type="entry name" value="P-loop containing nucleotide triphosphate hydrolases"/>
    <property type="match status" value="1"/>
</dbReference>
<dbReference type="Pfam" id="PF01656">
    <property type="entry name" value="CbiA"/>
    <property type="match status" value="1"/>
</dbReference>
<feature type="domain" description="CobB/CobQ-like glutamine amidotransferase" evidence="9">
    <location>
        <begin position="241"/>
        <end position="430"/>
    </location>
</feature>
<dbReference type="HAMAP" id="MF_00027">
    <property type="entry name" value="CobB_CbiA"/>
    <property type="match status" value="1"/>
</dbReference>
<evidence type="ECO:0000256" key="2">
    <source>
        <dbReference type="ARBA" id="ARBA00022598"/>
    </source>
</evidence>
<dbReference type="InterPro" id="IPR011698">
    <property type="entry name" value="GATase_3"/>
</dbReference>
<evidence type="ECO:0000256" key="4">
    <source>
        <dbReference type="ARBA" id="ARBA00022840"/>
    </source>
</evidence>
<keyword evidence="2 7" id="KW-0436">Ligase</keyword>
<proteinExistence type="inferred from homology"/>
<dbReference type="PANTHER" id="PTHR43873">
    <property type="entry name" value="COBYRINATE A,C-DIAMIDE SYNTHASE"/>
    <property type="match status" value="1"/>
</dbReference>
<dbReference type="InterPro" id="IPR004484">
    <property type="entry name" value="CbiA/CobB_synth"/>
</dbReference>
<dbReference type="GO" id="GO:0042242">
    <property type="term" value="F:cobyrinic acid a,c-diamide synthase activity"/>
    <property type="evidence" value="ECO:0007669"/>
    <property type="project" value="UniProtKB-UniRule"/>
</dbReference>
<keyword evidence="4 7" id="KW-0067">ATP-binding</keyword>
<dbReference type="SUPFAM" id="SSF52540">
    <property type="entry name" value="P-loop containing nucleoside triphosphate hydrolases"/>
    <property type="match status" value="1"/>
</dbReference>
<dbReference type="UniPathway" id="UPA00148">
    <property type="reaction ID" value="UER00231"/>
</dbReference>
<protein>
    <recommendedName>
        <fullName evidence="7">Cobyrinate a,c-diamide synthase</fullName>
        <ecNumber evidence="7">6.3.5.11</ecNumber>
    </recommendedName>
    <alternativeName>
        <fullName evidence="7">Cobyrinic acid a,c-diamide synthetase</fullName>
    </alternativeName>
</protein>
<dbReference type="NCBIfam" id="NF002204">
    <property type="entry name" value="PRK01077.1"/>
    <property type="match status" value="1"/>
</dbReference>
<accession>A0A6P1TTI7</accession>
<dbReference type="Proteomes" id="UP000464314">
    <property type="component" value="Chromosome"/>
</dbReference>
<dbReference type="PROSITE" id="PS51274">
    <property type="entry name" value="GATASE_COBBQ"/>
    <property type="match status" value="1"/>
</dbReference>
<organism evidence="10 11">
    <name type="scientific">Anaerocolumna sedimenticola</name>
    <dbReference type="NCBI Taxonomy" id="2696063"/>
    <lineage>
        <taxon>Bacteria</taxon>
        <taxon>Bacillati</taxon>
        <taxon>Bacillota</taxon>
        <taxon>Clostridia</taxon>
        <taxon>Lachnospirales</taxon>
        <taxon>Lachnospiraceae</taxon>
        <taxon>Anaerocolumna</taxon>
    </lineage>
</organism>
<dbReference type="SUPFAM" id="SSF52317">
    <property type="entry name" value="Class I glutamine amidotransferase-like"/>
    <property type="match status" value="1"/>
</dbReference>
<keyword evidence="11" id="KW-1185">Reference proteome</keyword>
<name>A0A6P1TTI7_9FIRM</name>
<comment type="function">
    <text evidence="7">Catalyzes the ATP-dependent amidation of the two carboxylate groups at positions a and c of cobyrinate, using either L-glutamine or ammonia as the nitrogen source.</text>
</comment>
<reference evidence="10 11" key="1">
    <citation type="submission" date="2020-01" db="EMBL/GenBank/DDBJ databases">
        <title>Genome analysis of Anaerocolumna sp. CBA3638.</title>
        <authorList>
            <person name="Kim J."/>
            <person name="Roh S.W."/>
        </authorList>
    </citation>
    <scope>NUCLEOTIDE SEQUENCE [LARGE SCALE GENOMIC DNA]</scope>
    <source>
        <strain evidence="10 11">CBA3638</strain>
    </source>
</reference>
<evidence type="ECO:0000256" key="7">
    <source>
        <dbReference type="HAMAP-Rule" id="MF_00027"/>
    </source>
</evidence>
<feature type="domain" description="CobQ/CobB/MinD/ParA nucleotide binding" evidence="8">
    <location>
        <begin position="1"/>
        <end position="172"/>
    </location>
</feature>
<evidence type="ECO:0000256" key="3">
    <source>
        <dbReference type="ARBA" id="ARBA00022741"/>
    </source>
</evidence>
<feature type="site" description="Increases nucleophilicity of active site Cys" evidence="7">
    <location>
        <position position="423"/>
    </location>
</feature>
<dbReference type="Gene3D" id="3.40.50.880">
    <property type="match status" value="1"/>
</dbReference>
<dbReference type="KEGG" id="anr:Ana3638_11110"/>
<dbReference type="PANTHER" id="PTHR43873:SF1">
    <property type="entry name" value="COBYRINATE A,C-DIAMIDE SYNTHASE"/>
    <property type="match status" value="1"/>
</dbReference>
<dbReference type="GO" id="GO:0009236">
    <property type="term" value="P:cobalamin biosynthetic process"/>
    <property type="evidence" value="ECO:0007669"/>
    <property type="project" value="UniProtKB-UniRule"/>
</dbReference>
<comment type="cofactor">
    <cofactor evidence="1 7">
        <name>Mg(2+)</name>
        <dbReference type="ChEBI" id="CHEBI:18420"/>
    </cofactor>
</comment>
<dbReference type="InterPro" id="IPR029062">
    <property type="entry name" value="Class_I_gatase-like"/>
</dbReference>
<evidence type="ECO:0000256" key="6">
    <source>
        <dbReference type="ARBA" id="ARBA00022962"/>
    </source>
</evidence>
<comment type="domain">
    <text evidence="7">Comprises of two domains. The C-terminal domain contains the binding site for glutamine and catalyzes the hydrolysis of this substrate to glutamate and ammonia. The N-terminal domain is anticipated to bind ATP and cobyrinate and catalyzes the ultimate synthesis of the diamide product. The ammonia produced via the glutaminase domain is probably translocated to the adjacent domain via a molecular tunnel, where it reacts with an activated intermediate.</text>
</comment>
<comment type="catalytic activity">
    <reaction evidence="7">
        <text>cob(II)yrinate + 2 L-glutamine + 2 ATP + 2 H2O = cob(II)yrinate a,c diamide + 2 L-glutamate + 2 ADP + 2 phosphate + 2 H(+)</text>
        <dbReference type="Rhea" id="RHEA:26289"/>
        <dbReference type="ChEBI" id="CHEBI:15377"/>
        <dbReference type="ChEBI" id="CHEBI:15378"/>
        <dbReference type="ChEBI" id="CHEBI:29985"/>
        <dbReference type="ChEBI" id="CHEBI:30616"/>
        <dbReference type="ChEBI" id="CHEBI:43474"/>
        <dbReference type="ChEBI" id="CHEBI:58359"/>
        <dbReference type="ChEBI" id="CHEBI:58537"/>
        <dbReference type="ChEBI" id="CHEBI:58894"/>
        <dbReference type="ChEBI" id="CHEBI:456216"/>
        <dbReference type="EC" id="6.3.5.11"/>
    </reaction>
</comment>
<keyword evidence="3 7" id="KW-0547">Nucleotide-binding</keyword>
<evidence type="ECO:0000313" key="10">
    <source>
        <dbReference type="EMBL" id="QHQ63717.1"/>
    </source>
</evidence>
<feature type="active site" description="Nucleophile" evidence="7">
    <location>
        <position position="323"/>
    </location>
</feature>
<dbReference type="CDD" id="cd03130">
    <property type="entry name" value="GATase1_CobB"/>
    <property type="match status" value="1"/>
</dbReference>
<dbReference type="EMBL" id="CP048000">
    <property type="protein sequence ID" value="QHQ63717.1"/>
    <property type="molecule type" value="Genomic_DNA"/>
</dbReference>
<gene>
    <name evidence="7" type="primary">cbiA</name>
    <name evidence="10" type="ORF">Ana3638_11110</name>
</gene>
<dbReference type="EC" id="6.3.5.11" evidence="7"/>
<dbReference type="GO" id="GO:0005524">
    <property type="term" value="F:ATP binding"/>
    <property type="evidence" value="ECO:0007669"/>
    <property type="project" value="UniProtKB-UniRule"/>
</dbReference>
<dbReference type="InterPro" id="IPR027417">
    <property type="entry name" value="P-loop_NTPase"/>
</dbReference>